<comment type="caution">
    <text evidence="1">The sequence shown here is derived from an EMBL/GenBank/DDBJ whole genome shotgun (WGS) entry which is preliminary data.</text>
</comment>
<gene>
    <name evidence="1" type="ORF">A2Y62_22030</name>
</gene>
<evidence type="ECO:0000313" key="2">
    <source>
        <dbReference type="Proteomes" id="UP000178943"/>
    </source>
</evidence>
<accession>A0A1F5VXD6</accession>
<proteinExistence type="predicted"/>
<reference evidence="1 2" key="1">
    <citation type="journal article" date="2016" name="Nat. Commun.">
        <title>Thousands of microbial genomes shed light on interconnected biogeochemical processes in an aquifer system.</title>
        <authorList>
            <person name="Anantharaman K."/>
            <person name="Brown C.T."/>
            <person name="Hug L.A."/>
            <person name="Sharon I."/>
            <person name="Castelle C.J."/>
            <person name="Probst A.J."/>
            <person name="Thomas B.C."/>
            <person name="Singh A."/>
            <person name="Wilkins M.J."/>
            <person name="Karaoz U."/>
            <person name="Brodie E.L."/>
            <person name="Williams K.H."/>
            <person name="Hubbard S.S."/>
            <person name="Banfield J.F."/>
        </authorList>
    </citation>
    <scope>NUCLEOTIDE SEQUENCE [LARGE SCALE GENOMIC DNA]</scope>
</reference>
<dbReference type="Proteomes" id="UP000178943">
    <property type="component" value="Unassembled WGS sequence"/>
</dbReference>
<sequence>MSLPLLSNLERIIIVSLPKANVIIQNGIIESIVRYGLLRPAGAGLIMTICLELPCGRTQGSPWQFIRRYYKRADTQVCSYTLNA</sequence>
<protein>
    <submittedName>
        <fullName evidence="1">Uncharacterized protein</fullName>
    </submittedName>
</protein>
<evidence type="ECO:0000313" key="1">
    <source>
        <dbReference type="EMBL" id="OGF67975.1"/>
    </source>
</evidence>
<dbReference type="EMBL" id="MFGW01000036">
    <property type="protein sequence ID" value="OGF67975.1"/>
    <property type="molecule type" value="Genomic_DNA"/>
</dbReference>
<name>A0A1F5VXD6_9BACT</name>
<organism evidence="1 2">
    <name type="scientific">Candidatus Fischerbacteria bacterium RBG_13_37_8</name>
    <dbReference type="NCBI Taxonomy" id="1817863"/>
    <lineage>
        <taxon>Bacteria</taxon>
        <taxon>Candidatus Fischeribacteriota</taxon>
    </lineage>
</organism>
<dbReference type="AlphaFoldDB" id="A0A1F5VXD6"/>